<dbReference type="EMBL" id="JAQNDN010000019">
    <property type="protein sequence ID" value="MDC0672781.1"/>
    <property type="molecule type" value="Genomic_DNA"/>
</dbReference>
<evidence type="ECO:0000313" key="2">
    <source>
        <dbReference type="EMBL" id="MDC0672781.1"/>
    </source>
</evidence>
<dbReference type="Proteomes" id="UP001217838">
    <property type="component" value="Unassembled WGS sequence"/>
</dbReference>
<proteinExistence type="predicted"/>
<evidence type="ECO:0000256" key="1">
    <source>
        <dbReference type="SAM" id="MobiDB-lite"/>
    </source>
</evidence>
<keyword evidence="4" id="KW-1185">Reference proteome</keyword>
<evidence type="ECO:0008006" key="5">
    <source>
        <dbReference type="Google" id="ProtNLM"/>
    </source>
</evidence>
<reference evidence="2 4" key="1">
    <citation type="submission" date="2022-11" db="EMBL/GenBank/DDBJ databases">
        <title>Minimal conservation of predation-associated metabolite biosynthetic gene clusters underscores biosynthetic potential of Myxococcota including descriptions for ten novel species: Archangium lansinium sp. nov., Myxococcus landrumus sp. nov., Nannocystis bai.</title>
        <authorList>
            <person name="Ahearne A."/>
            <person name="Stevens C."/>
            <person name="Dowd S."/>
        </authorList>
    </citation>
    <scope>NUCLEOTIDE SEQUENCE [LARGE SCALE GENOMIC DNA]</scope>
    <source>
        <strain evidence="2 4">NCELM</strain>
    </source>
</reference>
<protein>
    <recommendedName>
        <fullName evidence="5">Lipoprotein</fullName>
    </recommendedName>
</protein>
<feature type="compositionally biased region" description="Low complexity" evidence="1">
    <location>
        <begin position="16"/>
        <end position="30"/>
    </location>
</feature>
<evidence type="ECO:0000313" key="3">
    <source>
        <dbReference type="EMBL" id="MDC0674803.1"/>
    </source>
</evidence>
<feature type="region of interest" description="Disordered" evidence="1">
    <location>
        <begin position="16"/>
        <end position="83"/>
    </location>
</feature>
<feature type="compositionally biased region" description="Low complexity" evidence="1">
    <location>
        <begin position="38"/>
        <end position="79"/>
    </location>
</feature>
<organism evidence="2 4">
    <name type="scientific">Nannocystis radixulma</name>
    <dbReference type="NCBI Taxonomy" id="2995305"/>
    <lineage>
        <taxon>Bacteria</taxon>
        <taxon>Pseudomonadati</taxon>
        <taxon>Myxococcota</taxon>
        <taxon>Polyangia</taxon>
        <taxon>Nannocystales</taxon>
        <taxon>Nannocystaceae</taxon>
        <taxon>Nannocystis</taxon>
    </lineage>
</organism>
<evidence type="ECO:0000313" key="4">
    <source>
        <dbReference type="Proteomes" id="UP001217838"/>
    </source>
</evidence>
<dbReference type="EMBL" id="JAQNDN010000025">
    <property type="protein sequence ID" value="MDC0674803.1"/>
    <property type="molecule type" value="Genomic_DNA"/>
</dbReference>
<name>A0ABT5BF56_9BACT</name>
<gene>
    <name evidence="2" type="ORF">POL58_33825</name>
    <name evidence="3" type="ORF">POL58_44045</name>
</gene>
<comment type="caution">
    <text evidence="2">The sequence shown here is derived from an EMBL/GenBank/DDBJ whole genome shotgun (WGS) entry which is preliminary data.</text>
</comment>
<sequence>MKLRLVALLALAACNAGNPSTTDGTSETGTGSDGTGNGPTAPTSTTNTPSEPGTTTGPMPTTGETLTDPSTTGDTPPGDHLVGHCGARTGRYFPENSWIYADVTDAPVRPDSAATTAWLAAHGGWGNDNHFQIDTSLVINEADASTPRATRTPDDPVPYGSDCDPGVQMPLPDGGRIEGLPDYVCPGRVEGEYEGDCHLIVADFAGGFLYEAFRATYVDGQYYTECDVAWDMTRDVWGPPPAPGSTLPPVEEYQWGIGRDCTGPDAAGFPIAPLLFTVGDVMSGRVEHAIRFILPNDRMQRAPSDDVDGPMYVWPATHAGGPQAIDPSAPIYGSRWRLRADFDPASRGLDPANPVVQAVVWGLQHHGMLLADGGNIALTAESSDGCGTSWDDLWGDNAARVLDGIQPEDFDVIDVGGPEMGYDCVRNPDR</sequence>
<accession>A0ABT5BF56</accession>
<dbReference type="RefSeq" id="WP_272004830.1">
    <property type="nucleotide sequence ID" value="NZ_JAQNDN010000019.1"/>
</dbReference>